<dbReference type="OrthoDB" id="9984693at2759"/>
<gene>
    <name evidence="1" type="ORF">scyTo_0023636</name>
</gene>
<reference evidence="1 2" key="1">
    <citation type="journal article" date="2018" name="Nat. Ecol. Evol.">
        <title>Shark genomes provide insights into elasmobranch evolution and the origin of vertebrates.</title>
        <authorList>
            <person name="Hara Y"/>
            <person name="Yamaguchi K"/>
            <person name="Onimaru K"/>
            <person name="Kadota M"/>
            <person name="Koyanagi M"/>
            <person name="Keeley SD"/>
            <person name="Tatsumi K"/>
            <person name="Tanaka K"/>
            <person name="Motone F"/>
            <person name="Kageyama Y"/>
            <person name="Nozu R"/>
            <person name="Adachi N"/>
            <person name="Nishimura O"/>
            <person name="Nakagawa R"/>
            <person name="Tanegashima C"/>
            <person name="Kiyatake I"/>
            <person name="Matsumoto R"/>
            <person name="Murakumo K"/>
            <person name="Nishida K"/>
            <person name="Terakita A"/>
            <person name="Kuratani S"/>
            <person name="Sato K"/>
            <person name="Hyodo S Kuraku.S."/>
        </authorList>
    </citation>
    <scope>NUCLEOTIDE SEQUENCE [LARGE SCALE GENOMIC DNA]</scope>
</reference>
<evidence type="ECO:0000313" key="1">
    <source>
        <dbReference type="EMBL" id="GCB83085.1"/>
    </source>
</evidence>
<accession>A0A401QCF7</accession>
<protein>
    <submittedName>
        <fullName evidence="1">Uncharacterized protein</fullName>
    </submittedName>
</protein>
<organism evidence="1 2">
    <name type="scientific">Scyliorhinus torazame</name>
    <name type="common">Cloudy catshark</name>
    <name type="synonym">Catulus torazame</name>
    <dbReference type="NCBI Taxonomy" id="75743"/>
    <lineage>
        <taxon>Eukaryota</taxon>
        <taxon>Metazoa</taxon>
        <taxon>Chordata</taxon>
        <taxon>Craniata</taxon>
        <taxon>Vertebrata</taxon>
        <taxon>Chondrichthyes</taxon>
        <taxon>Elasmobranchii</taxon>
        <taxon>Galeomorphii</taxon>
        <taxon>Galeoidea</taxon>
        <taxon>Carcharhiniformes</taxon>
        <taxon>Scyliorhinidae</taxon>
        <taxon>Scyliorhinus</taxon>
    </lineage>
</organism>
<keyword evidence="2" id="KW-1185">Reference proteome</keyword>
<evidence type="ECO:0000313" key="2">
    <source>
        <dbReference type="Proteomes" id="UP000288216"/>
    </source>
</evidence>
<dbReference type="EMBL" id="BFAA01031617">
    <property type="protein sequence ID" value="GCB83085.1"/>
    <property type="molecule type" value="Genomic_DNA"/>
</dbReference>
<comment type="caution">
    <text evidence="1">The sequence shown here is derived from an EMBL/GenBank/DDBJ whole genome shotgun (WGS) entry which is preliminary data.</text>
</comment>
<feature type="non-terminal residue" evidence="1">
    <location>
        <position position="1"/>
    </location>
</feature>
<name>A0A401QCF7_SCYTO</name>
<proteinExistence type="predicted"/>
<dbReference type="AlphaFoldDB" id="A0A401QCF7"/>
<sequence>FVLVNSIALQGDGCSICEKVEKDLHQLSLALNCSRQLDPNHSNENCKEKDTFPASAPILLQVEIVSSVIKQLNRCCTSLNYFVDR</sequence>
<dbReference type="Proteomes" id="UP000288216">
    <property type="component" value="Unassembled WGS sequence"/>
</dbReference>
<dbReference type="STRING" id="75743.A0A401QCF7"/>